<keyword evidence="4" id="KW-1185">Reference proteome</keyword>
<proteinExistence type="predicted"/>
<dbReference type="Proteomes" id="UP000789595">
    <property type="component" value="Unassembled WGS sequence"/>
</dbReference>
<dbReference type="AlphaFoldDB" id="A0A7S4EBC1"/>
<accession>A0A7S4EBC1</accession>
<name>A0A7S4EBC1_9STRA</name>
<evidence type="ECO:0000313" key="3">
    <source>
        <dbReference type="EMBL" id="CAH0367838.1"/>
    </source>
</evidence>
<evidence type="ECO:0000256" key="1">
    <source>
        <dbReference type="SAM" id="Phobius"/>
    </source>
</evidence>
<dbReference type="EMBL" id="CAKKNE010000002">
    <property type="protein sequence ID" value="CAH0367838.1"/>
    <property type="molecule type" value="Genomic_DNA"/>
</dbReference>
<keyword evidence="1" id="KW-0812">Transmembrane</keyword>
<dbReference type="EMBL" id="HBIW01020924">
    <property type="protein sequence ID" value="CAE0702588.1"/>
    <property type="molecule type" value="Transcribed_RNA"/>
</dbReference>
<dbReference type="OrthoDB" id="191791at2759"/>
<keyword evidence="1" id="KW-1133">Transmembrane helix</keyword>
<gene>
    <name evidence="2" type="ORF">PCAL00307_LOCUS18033</name>
    <name evidence="3" type="ORF">PECAL_2P08770</name>
</gene>
<protein>
    <submittedName>
        <fullName evidence="2">Uncharacterized protein</fullName>
    </submittedName>
</protein>
<evidence type="ECO:0000313" key="4">
    <source>
        <dbReference type="Proteomes" id="UP000789595"/>
    </source>
</evidence>
<evidence type="ECO:0000313" key="2">
    <source>
        <dbReference type="EMBL" id="CAE0702588.1"/>
    </source>
</evidence>
<sequence>MPELEFTTSPACAIDDADSADSPVFSFRPQRRPRGAGGRAAAFVLALGCVALAATVSIRSLRRQTRVPEYLAATHTRPPSRQPTHQPTLGDATCGMKAGSQPVDCDKWDQGSCGNACCVLDVHVDGGVDDAYDALAAYLENGGGDGLYAKAPASDTVGHVSEDDQGDYPFQFSPALPWRYTTSGFHATSGGYVDQLKFSVGVTSGGNAKVRMSSISGINGALGDMGQNYKNLAFLAAGLGWDPPTVAFGCGHR</sequence>
<keyword evidence="1" id="KW-0472">Membrane</keyword>
<reference evidence="3" key="2">
    <citation type="submission" date="2021-11" db="EMBL/GenBank/DDBJ databases">
        <authorList>
            <consortium name="Genoscope - CEA"/>
            <person name="William W."/>
        </authorList>
    </citation>
    <scope>NUCLEOTIDE SEQUENCE</scope>
</reference>
<reference evidence="2" key="1">
    <citation type="submission" date="2021-01" db="EMBL/GenBank/DDBJ databases">
        <authorList>
            <person name="Corre E."/>
            <person name="Pelletier E."/>
            <person name="Niang G."/>
            <person name="Scheremetjew M."/>
            <person name="Finn R."/>
            <person name="Kale V."/>
            <person name="Holt S."/>
            <person name="Cochrane G."/>
            <person name="Meng A."/>
            <person name="Brown T."/>
            <person name="Cohen L."/>
        </authorList>
    </citation>
    <scope>NUCLEOTIDE SEQUENCE</scope>
    <source>
        <strain evidence="2">CCMP1756</strain>
    </source>
</reference>
<feature type="transmembrane region" description="Helical" evidence="1">
    <location>
        <begin position="40"/>
        <end position="58"/>
    </location>
</feature>
<organism evidence="2">
    <name type="scientific">Pelagomonas calceolata</name>
    <dbReference type="NCBI Taxonomy" id="35677"/>
    <lineage>
        <taxon>Eukaryota</taxon>
        <taxon>Sar</taxon>
        <taxon>Stramenopiles</taxon>
        <taxon>Ochrophyta</taxon>
        <taxon>Pelagophyceae</taxon>
        <taxon>Pelagomonadales</taxon>
        <taxon>Pelagomonadaceae</taxon>
        <taxon>Pelagomonas</taxon>
    </lineage>
</organism>